<gene>
    <name evidence="5" type="ORF">F7018_12145</name>
</gene>
<evidence type="ECO:0000259" key="4">
    <source>
        <dbReference type="Pfam" id="PF18962"/>
    </source>
</evidence>
<feature type="compositionally biased region" description="Polar residues" evidence="2">
    <location>
        <begin position="485"/>
        <end position="497"/>
    </location>
</feature>
<evidence type="ECO:0000256" key="2">
    <source>
        <dbReference type="SAM" id="MobiDB-lite"/>
    </source>
</evidence>
<dbReference type="Proteomes" id="UP000467305">
    <property type="component" value="Unassembled WGS sequence"/>
</dbReference>
<dbReference type="OrthoDB" id="1522652at2"/>
<dbReference type="NCBIfam" id="TIGR04183">
    <property type="entry name" value="Por_Secre_tail"/>
    <property type="match status" value="1"/>
</dbReference>
<feature type="domain" description="Secretion system C-terminal sorting" evidence="4">
    <location>
        <begin position="1216"/>
        <end position="1270"/>
    </location>
</feature>
<dbReference type="InterPro" id="IPR013783">
    <property type="entry name" value="Ig-like_fold"/>
</dbReference>
<comment type="caution">
    <text evidence="5">The sequence shown here is derived from an EMBL/GenBank/DDBJ whole genome shotgun (WGS) entry which is preliminary data.</text>
</comment>
<feature type="region of interest" description="Disordered" evidence="2">
    <location>
        <begin position="472"/>
        <end position="497"/>
    </location>
</feature>
<name>A0A7J5ACB7_9FLAO</name>
<dbReference type="RefSeq" id="WP_150900332.1">
    <property type="nucleotide sequence ID" value="NZ_WAAU01000024.1"/>
</dbReference>
<keyword evidence="6" id="KW-1185">Reference proteome</keyword>
<dbReference type="AlphaFoldDB" id="A0A7J5ACB7"/>
<evidence type="ECO:0000313" key="6">
    <source>
        <dbReference type="Proteomes" id="UP000467305"/>
    </source>
</evidence>
<feature type="signal peptide" evidence="3">
    <location>
        <begin position="1"/>
        <end position="25"/>
    </location>
</feature>
<feature type="compositionally biased region" description="Polar residues" evidence="2">
    <location>
        <begin position="586"/>
        <end position="598"/>
    </location>
</feature>
<dbReference type="Gene3D" id="2.60.40.10">
    <property type="entry name" value="Immunoglobulins"/>
    <property type="match status" value="2"/>
</dbReference>
<evidence type="ECO:0000313" key="5">
    <source>
        <dbReference type="EMBL" id="KAB1155222.1"/>
    </source>
</evidence>
<feature type="region of interest" description="Disordered" evidence="2">
    <location>
        <begin position="573"/>
        <end position="598"/>
    </location>
</feature>
<protein>
    <submittedName>
        <fullName evidence="5">T9SS type A sorting domain-containing protein</fullName>
    </submittedName>
</protein>
<sequence length="1272" mass="131606">MKKTTTLSKKSIYFFFLLFCAFISANSQNNNGAIDAPGDIAFVAYHDAPDGFSFVLLDDCPNNTSIRFLDDEWNGTSFATPTGEGEVLWTNNTGNSIPKGTVITIQNADDNAPGIMVNIGTASEDESGFNTANIDELFAVTGTRSTPGTFLSFIGDTLGNTLTGTGLTNGVNALFITSEGRYTGSTVCNSTLGDCAAMINNLGNWAIGVNSYSFPADVVGNFTGSAIAASNTDPTISISNVVLAYTEGNTATQVDASGTVNDSDGDSDWDGGTLVAQITANAEAADEISISDTDGDGTAITISGINILANGTVVGTLSASGGIVTNGTILTITFNTNATNAIVQEVLQSLRYRNTSTTPGTSNRTITVTATDKNSGSANDTRTVSVSSVPTAAPVVTTPSGAITVNAATQTISGTHTKNGVTVHAYADANNDGTADNAVSLGSATVSGNTWSFSVNLTQDIANNFVVQANDSGDTSSDVDVPTITEDSTSPANPIVTTPSGALTINSATQTISGTLTENGVTVHAYADTNNDGTADNAVSLGSATVSGNAWSFSVNLTADTANNFVVQAEDSAGNTSSDVDVPTITEDSTSPANPIVTTPSGAITVNAATQTISGTLTENGVTVHAYADANNDGTADNTTSLGSATVSGNAWSLSVNLTADTANNFVVQAEDSAGNTSSNVDVPTITEDSTNPANPIVTTPSGAITINADTQTISGSHTENGVTVHAYMDANNDGTADNSVSLGSNTVSGNSWSFSVNLTQNSINNFVVQAEDDAGNTSSDIDIPTITETSAITWTGVTSNAWNTASNWNINSVPVATSDVTIPNGITNYPTISSSVTVNSINIASGASLIANASVTGTTTYSRNLATTNWYLVSAPVSGETQQDVIANHTFATGSGSNIGIGAFTNNGPTPWVYATNATTGPLVSGTGVSMKLAAAGDVSITGSLNTSNVSFPIATGSRNNFNLIGNPFTSFVSSSIFTNDNTGLLSEETVWLWDGSQYVTYNAVSPIQIAPAQGFFVEASGSGNVTFSTANQSHQGSDTFMKQAPKTSFELFVSEGKNKKSTKVFFIDGKTKGFDNGYDSKMYGGVNHKFAVFTELLNDNEGKKLAIQTLPNSNIEKMVIPVGLISDGDKEITFSVNSQNLPSDTQIFLEDRINNKFINLSEGEYTVSLTNASKGIGQFYIHTTAQKLNTPSTSLENVSMYKSDVQEITVTGLRAKANIKVYSILGKEIVNTNINSNGVSRITLPSLASGVYIIKLNSDLGNMSKKIILE</sequence>
<accession>A0A7J5ACB7</accession>
<evidence type="ECO:0000256" key="1">
    <source>
        <dbReference type="ARBA" id="ARBA00022729"/>
    </source>
</evidence>
<dbReference type="InterPro" id="IPR026444">
    <property type="entry name" value="Secre_tail"/>
</dbReference>
<feature type="chain" id="PRO_5029744513" evidence="3">
    <location>
        <begin position="26"/>
        <end position="1272"/>
    </location>
</feature>
<reference evidence="5 6" key="1">
    <citation type="submission" date="2019-09" db="EMBL/GenBank/DDBJ databases">
        <authorList>
            <person name="Cao W.R."/>
        </authorList>
    </citation>
    <scope>NUCLEOTIDE SEQUENCE [LARGE SCALE GENOMIC DNA]</scope>
    <source>
        <strain evidence="6">a4</strain>
    </source>
</reference>
<evidence type="ECO:0000256" key="3">
    <source>
        <dbReference type="SAM" id="SignalP"/>
    </source>
</evidence>
<feature type="region of interest" description="Disordered" evidence="2">
    <location>
        <begin position="674"/>
        <end position="698"/>
    </location>
</feature>
<keyword evidence="1 3" id="KW-0732">Signal</keyword>
<organism evidence="5 6">
    <name type="scientific">Tenacibaculum aiptasiae</name>
    <dbReference type="NCBI Taxonomy" id="426481"/>
    <lineage>
        <taxon>Bacteria</taxon>
        <taxon>Pseudomonadati</taxon>
        <taxon>Bacteroidota</taxon>
        <taxon>Flavobacteriia</taxon>
        <taxon>Flavobacteriales</taxon>
        <taxon>Flavobacteriaceae</taxon>
        <taxon>Tenacibaculum</taxon>
    </lineage>
</organism>
<dbReference type="Pfam" id="PF18962">
    <property type="entry name" value="Por_Secre_tail"/>
    <property type="match status" value="1"/>
</dbReference>
<proteinExistence type="predicted"/>
<dbReference type="EMBL" id="WAAU01000024">
    <property type="protein sequence ID" value="KAB1155222.1"/>
    <property type="molecule type" value="Genomic_DNA"/>
</dbReference>